<dbReference type="Proteomes" id="UP000001824">
    <property type="component" value="Chromosome"/>
</dbReference>
<reference evidence="1 2" key="1">
    <citation type="journal article" date="2006" name="Genome Res.">
        <title>Skewed genomic variability in strains of the toxigenic bacterial pathogen, Clostridium perfringens.</title>
        <authorList>
            <person name="Myers G.S."/>
            <person name="Rasko D.A."/>
            <person name="Cheung J.K."/>
            <person name="Ravel J."/>
            <person name="Seshadri R."/>
            <person name="Deboy R.T."/>
            <person name="Ren Q."/>
            <person name="Varga J."/>
            <person name="Awad M.M."/>
            <person name="Brinkac L.M."/>
            <person name="Daugherty S.C."/>
            <person name="Haft D.H."/>
            <person name="Dodson R.J."/>
            <person name="Madupu R."/>
            <person name="Nelson W.C."/>
            <person name="Rosovitz M.J."/>
            <person name="Sullivan S.A."/>
            <person name="Khouri H."/>
            <person name="Dimitrov G.I."/>
            <person name="Watkins K.L."/>
            <person name="Mulligan S."/>
            <person name="Benton J."/>
            <person name="Radune D."/>
            <person name="Fisher D.J."/>
            <person name="Atkins H.S."/>
            <person name="Hiscox T."/>
            <person name="Jost B.H."/>
            <person name="Billington S.J."/>
            <person name="Songer J.G."/>
            <person name="McClane B.A."/>
            <person name="Titball R.W."/>
            <person name="Rood J.I."/>
            <person name="Melville S.B."/>
            <person name="Paulsen I.T."/>
        </authorList>
    </citation>
    <scope>NUCLEOTIDE SEQUENCE [LARGE SCALE GENOMIC DNA]</scope>
    <source>
        <strain evidence="2">SM101 / Type A</strain>
    </source>
</reference>
<organism evidence="1 2">
    <name type="scientific">Clostridium perfringens (strain SM101 / Type A)</name>
    <dbReference type="NCBI Taxonomy" id="289380"/>
    <lineage>
        <taxon>Bacteria</taxon>
        <taxon>Bacillati</taxon>
        <taxon>Bacillota</taxon>
        <taxon>Clostridia</taxon>
        <taxon>Eubacteriales</taxon>
        <taxon>Clostridiaceae</taxon>
        <taxon>Clostridium</taxon>
    </lineage>
</organism>
<protein>
    <submittedName>
        <fullName evidence="1">Uncharacterized protein</fullName>
    </submittedName>
</protein>
<dbReference type="BioCyc" id="CPER289380:GI76-149-MONOMER"/>
<evidence type="ECO:0000313" key="2">
    <source>
        <dbReference type="Proteomes" id="UP000001824"/>
    </source>
</evidence>
<evidence type="ECO:0000313" key="1">
    <source>
        <dbReference type="EMBL" id="ABG86105.1"/>
    </source>
</evidence>
<proteinExistence type="predicted"/>
<name>Q0SWM9_CLOPS</name>
<dbReference type="AlphaFoldDB" id="Q0SWM9"/>
<dbReference type="EMBL" id="CP000312">
    <property type="protein sequence ID" value="ABG86105.1"/>
    <property type="molecule type" value="Genomic_DNA"/>
</dbReference>
<gene>
    <name evidence="1" type="ordered locus">CPR_0134</name>
</gene>
<accession>Q0SWM9</accession>
<dbReference type="KEGG" id="cpr:CPR_0134"/>
<sequence>MESKKNIFEKLKLDNILYIMYIREFKKKFI</sequence>